<dbReference type="PATRIC" id="fig|1029756.8.peg.2534"/>
<dbReference type="AlphaFoldDB" id="V5SEN8"/>
<accession>V5SEN8</accession>
<organism evidence="2 3">
    <name type="scientific">Hyphomicrobium nitrativorans NL23</name>
    <dbReference type="NCBI Taxonomy" id="1029756"/>
    <lineage>
        <taxon>Bacteria</taxon>
        <taxon>Pseudomonadati</taxon>
        <taxon>Pseudomonadota</taxon>
        <taxon>Alphaproteobacteria</taxon>
        <taxon>Hyphomicrobiales</taxon>
        <taxon>Hyphomicrobiaceae</taxon>
        <taxon>Hyphomicrobium</taxon>
    </lineage>
</organism>
<proteinExistence type="predicted"/>
<keyword evidence="3" id="KW-1185">Reference proteome</keyword>
<sequence>MGGAAQSAPFVSHTVSRATLDLVTTRDGFDALEASWNALFERAGRDIHLFQTFNWLWHWANHYLPAPGERGPKLAIVTAHLDGQLVLVLPLVEERFGPVTQLEWMGEPVGQYGDALIDDMPQADRAALMRDALNFVARETGASALRLRRVREDSNIAPILAERGALVVGETQAPYLSLKGVETFEALLQRHSRSTQRNRSRQRRKLSERGALAFDYRTHGQEADALTAFAFAYKRVWLASRGLYSRAFADPRTAQFFADVSRAETHPAGCYVAALESGGHTAAVEVGVRCKGRSAIHIGTYDLAYEKAAAGALLMEDSIRHALAEGMTGFDFLPPAYDYKLEWADTSMEVRDWALPLSAVGKMYATLYLRGLRGVLKHGVESMPLPIRRKIATLLNR</sequence>
<reference evidence="2 3" key="1">
    <citation type="journal article" date="2014" name="Genome Announc.">
        <title>Complete Genome Sequence of Hyphomicrobium nitrativorans Strain NL23, a Denitrifying Bacterium Isolated from Biofilm of a Methanol-Fed Denitrification System Treating Seawater at the Montreal Biodome.</title>
        <authorList>
            <person name="Martineau C."/>
            <person name="Villeneuve C."/>
            <person name="Mauffrey F."/>
            <person name="Villemur R."/>
        </authorList>
    </citation>
    <scope>NUCLEOTIDE SEQUENCE [LARGE SCALE GENOMIC DNA]</scope>
    <source>
        <strain evidence="2">NL23</strain>
    </source>
</reference>
<dbReference type="EMBL" id="CP006912">
    <property type="protein sequence ID" value="AHB48993.1"/>
    <property type="molecule type" value="Genomic_DNA"/>
</dbReference>
<dbReference type="KEGG" id="hni:W911_12200"/>
<dbReference type="STRING" id="1029756.W911_12200"/>
<dbReference type="InterPro" id="IPR016181">
    <property type="entry name" value="Acyl_CoA_acyltransferase"/>
</dbReference>
<evidence type="ECO:0000313" key="3">
    <source>
        <dbReference type="Proteomes" id="UP000018542"/>
    </source>
</evidence>
<dbReference type="HOGENOM" id="CLU_046277_3_0_5"/>
<evidence type="ECO:0000313" key="2">
    <source>
        <dbReference type="EMBL" id="AHB48993.1"/>
    </source>
</evidence>
<dbReference type="Pfam" id="PF13480">
    <property type="entry name" value="Acetyltransf_6"/>
    <property type="match status" value="1"/>
</dbReference>
<dbReference type="Gene3D" id="3.40.630.30">
    <property type="match status" value="1"/>
</dbReference>
<gene>
    <name evidence="2" type="ORF">W911_12200</name>
</gene>
<dbReference type="Proteomes" id="UP000018542">
    <property type="component" value="Chromosome"/>
</dbReference>
<feature type="domain" description="BioF2-like acetyltransferase" evidence="1">
    <location>
        <begin position="194"/>
        <end position="340"/>
    </location>
</feature>
<dbReference type="SUPFAM" id="SSF55729">
    <property type="entry name" value="Acyl-CoA N-acyltransferases (Nat)"/>
    <property type="match status" value="1"/>
</dbReference>
<dbReference type="InterPro" id="IPR038740">
    <property type="entry name" value="BioF2-like_GNAT_dom"/>
</dbReference>
<protein>
    <submittedName>
        <fullName evidence="2">Cellulose biosynthesis protein CelD</fullName>
    </submittedName>
</protein>
<evidence type="ECO:0000259" key="1">
    <source>
        <dbReference type="Pfam" id="PF13480"/>
    </source>
</evidence>
<name>V5SEN8_9HYPH</name>